<dbReference type="Pfam" id="PF00484">
    <property type="entry name" value="Pro_CA"/>
    <property type="match status" value="1"/>
</dbReference>
<organism evidence="15 16">
    <name type="scientific">Pseudonocardia sediminis</name>
    <dbReference type="NCBI Taxonomy" id="1397368"/>
    <lineage>
        <taxon>Bacteria</taxon>
        <taxon>Bacillati</taxon>
        <taxon>Actinomycetota</taxon>
        <taxon>Actinomycetes</taxon>
        <taxon>Pseudonocardiales</taxon>
        <taxon>Pseudonocardiaceae</taxon>
        <taxon>Pseudonocardia</taxon>
    </lineage>
</organism>
<feature type="transmembrane region" description="Helical" evidence="13">
    <location>
        <begin position="270"/>
        <end position="295"/>
    </location>
</feature>
<sequence length="787" mass="80954">MHPSRKSITGTSAQTPASTRTHQDEHSPTESGRGEHSPPPTGLRSWFPHARADLSASLVVFLVAVPLSLGIAVASGAPILAGLVAAVVGAIVAGLLGGSPLQVSGPAAGLTVVVAEMINRFGWQVTCLITAGAGLIQIVFGLTRLARFAQAIPPSVVHGMLGGIGLTIALAQLNVVFGGQSQTAALDSLTALPGSIAGLAWPTLLVGALVIAVMLTWPKLPARARVVPGALVAVVLATVVALAFPEVPRVELGGSLLDAIALPVLPEGNWAGVIGGMLTIALIASVESLLSAVAVERMKPGTRTDADRELLGQGAANTVSGLVGGLPITGVIVRSSANVRAGARTRASAVLHGVWIAVFAILLVGVVEMIPMAGLAGLLVVVGLQLVKPADIRTARNHGELAIYVVTVLGVLMLNLLEGVALGLVLAGVLLLVKAVRSRPHFDGADGENADGPMVLRVEGSLSFLAVPRLSRQLGEIPAGRDVRIDLVTDYLDHAAYDHLQAWTERHRSTGATVEVLEPETTTRTTSNSLDGTPRFASWSHWQATGAEGRTAESPMLAGLAAYHERTAEEIRPTMSELASGQSPSAMMVTCADSRVMPHMITHSGPGDVFTVQNVGNLAGGQGTMAAVEYATGVLGVPLIAVCGHSGCGAMNGLSQGVAGQEGELGTWLLDARPVLRAWEQGHPVGAAAAADGFSPVDQLAMVNVAMQLEMLRAKDTGAELMGLFYDIATARVLVLDGETLRFVPPRVEDATSSEVATLGRLAAGHGHGAAGEQPAAAREHVAPTVR</sequence>
<dbReference type="InterPro" id="IPR001902">
    <property type="entry name" value="SLC26A/SulP_fam"/>
</dbReference>
<feature type="binding site" evidence="11">
    <location>
        <position position="648"/>
    </location>
    <ligand>
        <name>Zn(2+)</name>
        <dbReference type="ChEBI" id="CHEBI:29105"/>
    </ligand>
</feature>
<feature type="transmembrane region" description="Helical" evidence="13">
    <location>
        <begin position="401"/>
        <end position="433"/>
    </location>
</feature>
<evidence type="ECO:0000256" key="1">
    <source>
        <dbReference type="ARBA" id="ARBA00004141"/>
    </source>
</evidence>
<reference evidence="15 16" key="1">
    <citation type="submission" date="2019-02" db="EMBL/GenBank/DDBJ databases">
        <title>Sequencing the genomes of 1000 actinobacteria strains.</title>
        <authorList>
            <person name="Klenk H.-P."/>
        </authorList>
    </citation>
    <scope>NUCLEOTIDE SEQUENCE [LARGE SCALE GENOMIC DNA]</scope>
    <source>
        <strain evidence="15 16">DSM 45779</strain>
    </source>
</reference>
<comment type="subcellular location">
    <subcellularLocation>
        <location evidence="1">Membrane</location>
        <topology evidence="1">Multi-pass membrane protein</topology>
    </subcellularLocation>
</comment>
<feature type="transmembrane region" description="Helical" evidence="13">
    <location>
        <begin position="196"/>
        <end position="217"/>
    </location>
</feature>
<feature type="compositionally biased region" description="Polar residues" evidence="12">
    <location>
        <begin position="1"/>
        <end position="20"/>
    </location>
</feature>
<dbReference type="GO" id="GO:0015976">
    <property type="term" value="P:carbon utilization"/>
    <property type="evidence" value="ECO:0007669"/>
    <property type="project" value="InterPro"/>
</dbReference>
<comment type="cofactor">
    <cofactor evidence="11">
        <name>Zn(2+)</name>
        <dbReference type="ChEBI" id="CHEBI:29105"/>
    </cofactor>
    <text evidence="11">Binds 1 zinc ion per subunit.</text>
</comment>
<keyword evidence="11" id="KW-0479">Metal-binding</keyword>
<comment type="function">
    <text evidence="9">Catalyzes the reversible hydration of carbon dioxide to form bicarbonate.</text>
</comment>
<evidence type="ECO:0000313" key="16">
    <source>
        <dbReference type="Proteomes" id="UP000291591"/>
    </source>
</evidence>
<dbReference type="Pfam" id="PF00916">
    <property type="entry name" value="Sulfate_transp"/>
    <property type="match status" value="1"/>
</dbReference>
<accession>A0A4Q7UVV8</accession>
<dbReference type="EMBL" id="SHKL01000001">
    <property type="protein sequence ID" value="RZT85204.1"/>
    <property type="molecule type" value="Genomic_DNA"/>
</dbReference>
<proteinExistence type="inferred from homology"/>
<feature type="binding site" evidence="11">
    <location>
        <position position="645"/>
    </location>
    <ligand>
        <name>Zn(2+)</name>
        <dbReference type="ChEBI" id="CHEBI:29105"/>
    </ligand>
</feature>
<feature type="binding site" evidence="11">
    <location>
        <position position="591"/>
    </location>
    <ligand>
        <name>Zn(2+)</name>
        <dbReference type="ChEBI" id="CHEBI:29105"/>
    </ligand>
</feature>
<evidence type="ECO:0000256" key="3">
    <source>
        <dbReference type="ARBA" id="ARBA00012925"/>
    </source>
</evidence>
<protein>
    <recommendedName>
        <fullName evidence="3">carbonic anhydrase</fullName>
        <ecNumber evidence="3">4.2.1.1</ecNumber>
    </recommendedName>
</protein>
<dbReference type="GO" id="GO:0016020">
    <property type="term" value="C:membrane"/>
    <property type="evidence" value="ECO:0007669"/>
    <property type="project" value="UniProtKB-SubCell"/>
</dbReference>
<feature type="region of interest" description="Disordered" evidence="12">
    <location>
        <begin position="1"/>
        <end position="44"/>
    </location>
</feature>
<evidence type="ECO:0000256" key="11">
    <source>
        <dbReference type="PIRSR" id="PIRSR601765-1"/>
    </source>
</evidence>
<keyword evidence="5 11" id="KW-0862">Zinc</keyword>
<feature type="compositionally biased region" description="Basic and acidic residues" evidence="12">
    <location>
        <begin position="21"/>
        <end position="36"/>
    </location>
</feature>
<dbReference type="SMART" id="SM00947">
    <property type="entry name" value="Pro_CA"/>
    <property type="match status" value="1"/>
</dbReference>
<dbReference type="PANTHER" id="PTHR11814">
    <property type="entry name" value="SULFATE TRANSPORTER"/>
    <property type="match status" value="1"/>
</dbReference>
<name>A0A4Q7UVV8_PSEST</name>
<keyword evidence="6 13" id="KW-1133">Transmembrane helix</keyword>
<feature type="region of interest" description="Disordered" evidence="12">
    <location>
        <begin position="764"/>
        <end position="787"/>
    </location>
</feature>
<comment type="caution">
    <text evidence="15">The sequence shown here is derived from an EMBL/GenBank/DDBJ whole genome shotgun (WGS) entry which is preliminary data.</text>
</comment>
<feature type="compositionally biased region" description="Low complexity" evidence="12">
    <location>
        <begin position="764"/>
        <end position="777"/>
    </location>
</feature>
<evidence type="ECO:0000259" key="14">
    <source>
        <dbReference type="Pfam" id="PF00916"/>
    </source>
</evidence>
<dbReference type="InterPro" id="IPR015892">
    <property type="entry name" value="Carbonic_anhydrase_CS"/>
</dbReference>
<dbReference type="GO" id="GO:0055085">
    <property type="term" value="P:transmembrane transport"/>
    <property type="evidence" value="ECO:0007669"/>
    <property type="project" value="InterPro"/>
</dbReference>
<gene>
    <name evidence="15" type="ORF">EV383_2068</name>
</gene>
<evidence type="ECO:0000256" key="5">
    <source>
        <dbReference type="ARBA" id="ARBA00022833"/>
    </source>
</evidence>
<feature type="transmembrane region" description="Helical" evidence="13">
    <location>
        <begin position="224"/>
        <end position="244"/>
    </location>
</feature>
<feature type="transmembrane region" description="Helical" evidence="13">
    <location>
        <begin position="121"/>
        <end position="143"/>
    </location>
</feature>
<dbReference type="InterPro" id="IPR001765">
    <property type="entry name" value="Carbonic_anhydrase"/>
</dbReference>
<dbReference type="EC" id="4.2.1.1" evidence="3"/>
<keyword evidence="8" id="KW-0456">Lyase</keyword>
<evidence type="ECO:0000313" key="15">
    <source>
        <dbReference type="EMBL" id="RZT85204.1"/>
    </source>
</evidence>
<dbReference type="InterPro" id="IPR036874">
    <property type="entry name" value="Carbonic_anhydrase_sf"/>
</dbReference>
<evidence type="ECO:0000256" key="12">
    <source>
        <dbReference type="SAM" id="MobiDB-lite"/>
    </source>
</evidence>
<evidence type="ECO:0000256" key="10">
    <source>
        <dbReference type="ARBA" id="ARBA00048348"/>
    </source>
</evidence>
<keyword evidence="7 13" id="KW-0472">Membrane</keyword>
<keyword evidence="4 13" id="KW-0812">Transmembrane</keyword>
<feature type="domain" description="SLC26A/SulP transporter" evidence="14">
    <location>
        <begin position="52"/>
        <end position="401"/>
    </location>
</feature>
<feature type="transmembrane region" description="Helical" evidence="13">
    <location>
        <begin position="354"/>
        <end position="381"/>
    </location>
</feature>
<dbReference type="AlphaFoldDB" id="A0A4Q7UVV8"/>
<evidence type="ECO:0000256" key="2">
    <source>
        <dbReference type="ARBA" id="ARBA00006217"/>
    </source>
</evidence>
<feature type="transmembrane region" description="Helical" evidence="13">
    <location>
        <begin position="54"/>
        <end position="73"/>
    </location>
</feature>
<feature type="binding site" evidence="11">
    <location>
        <position position="593"/>
    </location>
    <ligand>
        <name>Zn(2+)</name>
        <dbReference type="ChEBI" id="CHEBI:29105"/>
    </ligand>
</feature>
<dbReference type="Gene3D" id="3.40.1050.10">
    <property type="entry name" value="Carbonic anhydrase"/>
    <property type="match status" value="1"/>
</dbReference>
<dbReference type="RefSeq" id="WP_242623004.1">
    <property type="nucleotide sequence ID" value="NZ_SHKL01000001.1"/>
</dbReference>
<dbReference type="SUPFAM" id="SSF53056">
    <property type="entry name" value="beta-carbonic anhydrase, cab"/>
    <property type="match status" value="1"/>
</dbReference>
<evidence type="ECO:0000256" key="6">
    <source>
        <dbReference type="ARBA" id="ARBA00022989"/>
    </source>
</evidence>
<evidence type="ECO:0000256" key="8">
    <source>
        <dbReference type="ARBA" id="ARBA00023239"/>
    </source>
</evidence>
<feature type="transmembrane region" description="Helical" evidence="13">
    <location>
        <begin position="155"/>
        <end position="176"/>
    </location>
</feature>
<evidence type="ECO:0000256" key="4">
    <source>
        <dbReference type="ARBA" id="ARBA00022692"/>
    </source>
</evidence>
<evidence type="ECO:0000256" key="7">
    <source>
        <dbReference type="ARBA" id="ARBA00023136"/>
    </source>
</evidence>
<feature type="transmembrane region" description="Helical" evidence="13">
    <location>
        <begin position="80"/>
        <end position="101"/>
    </location>
</feature>
<dbReference type="GO" id="GO:0008270">
    <property type="term" value="F:zinc ion binding"/>
    <property type="evidence" value="ECO:0007669"/>
    <property type="project" value="InterPro"/>
</dbReference>
<evidence type="ECO:0000256" key="9">
    <source>
        <dbReference type="ARBA" id="ARBA00024993"/>
    </source>
</evidence>
<feature type="compositionally biased region" description="Basic and acidic residues" evidence="12">
    <location>
        <begin position="778"/>
        <end position="787"/>
    </location>
</feature>
<dbReference type="Proteomes" id="UP000291591">
    <property type="component" value="Unassembled WGS sequence"/>
</dbReference>
<dbReference type="PROSITE" id="PS00704">
    <property type="entry name" value="PROK_CO2_ANHYDRASE_1"/>
    <property type="match status" value="1"/>
</dbReference>
<dbReference type="GO" id="GO:0004089">
    <property type="term" value="F:carbonate dehydratase activity"/>
    <property type="evidence" value="ECO:0007669"/>
    <property type="project" value="UniProtKB-EC"/>
</dbReference>
<comment type="similarity">
    <text evidence="2">Belongs to the beta-class carbonic anhydrase family.</text>
</comment>
<comment type="catalytic activity">
    <reaction evidence="10">
        <text>hydrogencarbonate + H(+) = CO2 + H2O</text>
        <dbReference type="Rhea" id="RHEA:10748"/>
        <dbReference type="ChEBI" id="CHEBI:15377"/>
        <dbReference type="ChEBI" id="CHEBI:15378"/>
        <dbReference type="ChEBI" id="CHEBI:16526"/>
        <dbReference type="ChEBI" id="CHEBI:17544"/>
        <dbReference type="EC" id="4.2.1.1"/>
    </reaction>
</comment>
<evidence type="ECO:0000256" key="13">
    <source>
        <dbReference type="SAM" id="Phobius"/>
    </source>
</evidence>
<dbReference type="InterPro" id="IPR011547">
    <property type="entry name" value="SLC26A/SulP_dom"/>
</dbReference>
<keyword evidence="16" id="KW-1185">Reference proteome</keyword>